<protein>
    <submittedName>
        <fullName evidence="3">DUF2231 domain-containing protein</fullName>
    </submittedName>
</protein>
<dbReference type="RefSeq" id="WP_371754313.1">
    <property type="nucleotide sequence ID" value="NZ_JAYJLD010000014.1"/>
</dbReference>
<gene>
    <name evidence="3" type="ORF">VF724_11035</name>
</gene>
<organism evidence="3 4">
    <name type="scientific">Ferviditalea candida</name>
    <dbReference type="NCBI Taxonomy" id="3108399"/>
    <lineage>
        <taxon>Bacteria</taxon>
        <taxon>Bacillati</taxon>
        <taxon>Bacillota</taxon>
        <taxon>Bacilli</taxon>
        <taxon>Bacillales</taxon>
        <taxon>Paenibacillaceae</taxon>
        <taxon>Ferviditalea</taxon>
    </lineage>
</organism>
<feature type="transmembrane region" description="Helical" evidence="1">
    <location>
        <begin position="79"/>
        <end position="97"/>
    </location>
</feature>
<feature type="transmembrane region" description="Helical" evidence="1">
    <location>
        <begin position="109"/>
        <end position="128"/>
    </location>
</feature>
<evidence type="ECO:0000313" key="4">
    <source>
        <dbReference type="Proteomes" id="UP001310386"/>
    </source>
</evidence>
<sequence>MSTPLHPIIVHFPIVMLLLGAAAQIIAIWKPDFFEKMANYLLVGGFITGVAAYMTGDGAEEYAEANLNAARGLIHTHENLALLSLAVFGLAIVLKYFRYRRPNFKILTPVLLACIIAGAGLISVTGHYGGKIVYPANVTDQNTTNDQNNGDRD</sequence>
<dbReference type="Pfam" id="PF09990">
    <property type="entry name" value="DUF2231"/>
    <property type="match status" value="1"/>
</dbReference>
<dbReference type="EMBL" id="JAYJLD010000014">
    <property type="protein sequence ID" value="MEB3102196.1"/>
    <property type="molecule type" value="Genomic_DNA"/>
</dbReference>
<evidence type="ECO:0000256" key="1">
    <source>
        <dbReference type="SAM" id="Phobius"/>
    </source>
</evidence>
<evidence type="ECO:0000313" key="3">
    <source>
        <dbReference type="EMBL" id="MEB3102196.1"/>
    </source>
</evidence>
<accession>A0ABU5ZKK6</accession>
<feature type="transmembrane region" description="Helical" evidence="1">
    <location>
        <begin position="6"/>
        <end position="28"/>
    </location>
</feature>
<keyword evidence="1" id="KW-0812">Transmembrane</keyword>
<keyword evidence="4" id="KW-1185">Reference proteome</keyword>
<reference evidence="3" key="1">
    <citation type="submission" date="2023-12" db="EMBL/GenBank/DDBJ databases">
        <title>Fervidustalea candida gen. nov., sp. nov., a novel member of the family Paenibacillaceae isolated from a geothermal area.</title>
        <authorList>
            <person name="Li W.-J."/>
            <person name="Jiao J.-Y."/>
            <person name="Chen Y."/>
        </authorList>
    </citation>
    <scope>NUCLEOTIDE SEQUENCE</scope>
    <source>
        <strain evidence="3">SYSU GA230002</strain>
    </source>
</reference>
<dbReference type="InterPro" id="IPR019251">
    <property type="entry name" value="DUF2231_TM"/>
</dbReference>
<feature type="domain" description="DUF2231" evidence="2">
    <location>
        <begin position="3"/>
        <end position="140"/>
    </location>
</feature>
<evidence type="ECO:0000259" key="2">
    <source>
        <dbReference type="Pfam" id="PF09990"/>
    </source>
</evidence>
<name>A0ABU5ZKK6_9BACL</name>
<keyword evidence="1" id="KW-1133">Transmembrane helix</keyword>
<comment type="caution">
    <text evidence="3">The sequence shown here is derived from an EMBL/GenBank/DDBJ whole genome shotgun (WGS) entry which is preliminary data.</text>
</comment>
<keyword evidence="1" id="KW-0472">Membrane</keyword>
<proteinExistence type="predicted"/>
<dbReference type="Proteomes" id="UP001310386">
    <property type="component" value="Unassembled WGS sequence"/>
</dbReference>